<dbReference type="Gene3D" id="3.30.420.40">
    <property type="match status" value="2"/>
</dbReference>
<comment type="similarity">
    <text evidence="1">Belongs to the ROK (NagC/XylR) family.</text>
</comment>
<evidence type="ECO:0000313" key="4">
    <source>
        <dbReference type="Proteomes" id="UP001596174"/>
    </source>
</evidence>
<dbReference type="InterPro" id="IPR000600">
    <property type="entry name" value="ROK"/>
</dbReference>
<protein>
    <submittedName>
        <fullName evidence="3">ROK family protein</fullName>
    </submittedName>
</protein>
<dbReference type="Pfam" id="PF00480">
    <property type="entry name" value="ROK"/>
    <property type="match status" value="1"/>
</dbReference>
<name>A0ABW1G8T6_9ACTN</name>
<organism evidence="3 4">
    <name type="scientific">Streptacidiphilus monticola</name>
    <dbReference type="NCBI Taxonomy" id="2161674"/>
    <lineage>
        <taxon>Bacteria</taxon>
        <taxon>Bacillati</taxon>
        <taxon>Actinomycetota</taxon>
        <taxon>Actinomycetes</taxon>
        <taxon>Kitasatosporales</taxon>
        <taxon>Streptomycetaceae</taxon>
        <taxon>Streptacidiphilus</taxon>
    </lineage>
</organism>
<dbReference type="RefSeq" id="WP_380587303.1">
    <property type="nucleotide sequence ID" value="NZ_JBHSQJ010000109.1"/>
</dbReference>
<reference evidence="4" key="1">
    <citation type="journal article" date="2019" name="Int. J. Syst. Evol. Microbiol.">
        <title>The Global Catalogue of Microorganisms (GCM) 10K type strain sequencing project: providing services to taxonomists for standard genome sequencing and annotation.</title>
        <authorList>
            <consortium name="The Broad Institute Genomics Platform"/>
            <consortium name="The Broad Institute Genome Sequencing Center for Infectious Disease"/>
            <person name="Wu L."/>
            <person name="Ma J."/>
        </authorList>
    </citation>
    <scope>NUCLEOTIDE SEQUENCE [LARGE SCALE GENOMIC DNA]</scope>
    <source>
        <strain evidence="4">JCM 4816</strain>
    </source>
</reference>
<keyword evidence="4" id="KW-1185">Reference proteome</keyword>
<accession>A0ABW1G8T6</accession>
<evidence type="ECO:0000256" key="2">
    <source>
        <dbReference type="SAM" id="MobiDB-lite"/>
    </source>
</evidence>
<dbReference type="Proteomes" id="UP001596174">
    <property type="component" value="Unassembled WGS sequence"/>
</dbReference>
<dbReference type="SUPFAM" id="SSF53067">
    <property type="entry name" value="Actin-like ATPase domain"/>
    <property type="match status" value="1"/>
</dbReference>
<feature type="compositionally biased region" description="Polar residues" evidence="2">
    <location>
        <begin position="1"/>
        <end position="11"/>
    </location>
</feature>
<sequence>MSWPASGSTPAPSAGRTRSWSGRRWRYGGWRPSRRDFGRTVSSWAAVAPGVIRPDRILLTPNLPGWEGLALADRLAGEFGVPAVAVANDVRAGALAEARLGALRGADLGLYVSLGTGIAAAIVVGGQVLAGAHQAAGEIGYMDPGGAPAGAVAAGRAPLEEAVAGKGLGERASALLGEEVTADQLFGRTDTAARELVAAALELLAAALGNLCVFADPERIVLGGGMMAAAGTVVPALTRSLAARVPFPPEVRPARFLRDASLHGAVALALEGTASGGRIPQAR</sequence>
<dbReference type="InterPro" id="IPR043129">
    <property type="entry name" value="ATPase_NBD"/>
</dbReference>
<evidence type="ECO:0000313" key="3">
    <source>
        <dbReference type="EMBL" id="MFC5910330.1"/>
    </source>
</evidence>
<comment type="caution">
    <text evidence="3">The sequence shown here is derived from an EMBL/GenBank/DDBJ whole genome shotgun (WGS) entry which is preliminary data.</text>
</comment>
<proteinExistence type="inferred from homology"/>
<gene>
    <name evidence="3" type="ORF">ACFP3V_24295</name>
</gene>
<dbReference type="EMBL" id="JBHSQJ010000109">
    <property type="protein sequence ID" value="MFC5910330.1"/>
    <property type="molecule type" value="Genomic_DNA"/>
</dbReference>
<evidence type="ECO:0000256" key="1">
    <source>
        <dbReference type="ARBA" id="ARBA00006479"/>
    </source>
</evidence>
<dbReference type="PANTHER" id="PTHR18964:SF149">
    <property type="entry name" value="BIFUNCTIONAL UDP-N-ACETYLGLUCOSAMINE 2-EPIMERASE_N-ACETYLMANNOSAMINE KINASE"/>
    <property type="match status" value="1"/>
</dbReference>
<feature type="region of interest" description="Disordered" evidence="2">
    <location>
        <begin position="1"/>
        <end position="20"/>
    </location>
</feature>
<dbReference type="PANTHER" id="PTHR18964">
    <property type="entry name" value="ROK (REPRESSOR, ORF, KINASE) FAMILY"/>
    <property type="match status" value="1"/>
</dbReference>